<evidence type="ECO:0000256" key="3">
    <source>
        <dbReference type="ARBA" id="ARBA00022448"/>
    </source>
</evidence>
<dbReference type="GO" id="GO:0015288">
    <property type="term" value="F:porin activity"/>
    <property type="evidence" value="ECO:0007669"/>
    <property type="project" value="TreeGrafter"/>
</dbReference>
<keyword evidence="6" id="KW-0472">Membrane</keyword>
<feature type="chain" id="PRO_5013210890" evidence="8">
    <location>
        <begin position="32"/>
        <end position="471"/>
    </location>
</feature>
<dbReference type="NCBIfam" id="TIGR01844">
    <property type="entry name" value="type_I_sec_TolC"/>
    <property type="match status" value="1"/>
</dbReference>
<evidence type="ECO:0000256" key="2">
    <source>
        <dbReference type="ARBA" id="ARBA00007613"/>
    </source>
</evidence>
<evidence type="ECO:0000256" key="1">
    <source>
        <dbReference type="ARBA" id="ARBA00004442"/>
    </source>
</evidence>
<sequence>MISKYRRPATFAALLLGLTALTGMPADPARAESLPEAVKTALTTFPSIDEAKANRRAQDYELKQQRGLYLPSLDIAAGAGPEWSYNQSAPDGKTMPRYDSSATLSLMLFDGFGRENAIDRSAARVDAAASRVLERSEAVAANAIEAYLNVLRNIELVKLAEDNLASHRTLQGRVGTRVRGGQSGAGDLQQANSRVSAAEDTLVQARRDLKDSHTTYIQILNEMPEDLARYPLPKEALPESVDQAVQIALHSSPTLDAAGADLDEAAAVHRQARSGFWPRFDAVVGGTANRNVDGVRGEDNDASAMLRMRYNLFRGNIDQNLRMETAERVSQARAAVLRLERAVAKEVRDSWNAMEAAQMRSDVLNQQVVANSQVVVSYRQEFDINQRTLLDLLDSENELFTARTRAITADYAYDYSVYRTLAAMGQLNRTLGVEVPEEAFGKARQNAGVDPERTAPFITRQPGYEMTNANR</sequence>
<accession>A0A212J6E5</accession>
<dbReference type="GO" id="GO:1990281">
    <property type="term" value="C:efflux pump complex"/>
    <property type="evidence" value="ECO:0007669"/>
    <property type="project" value="TreeGrafter"/>
</dbReference>
<dbReference type="InterPro" id="IPR051906">
    <property type="entry name" value="TolC-like"/>
</dbReference>
<dbReference type="GO" id="GO:0015562">
    <property type="term" value="F:efflux transmembrane transporter activity"/>
    <property type="evidence" value="ECO:0007669"/>
    <property type="project" value="InterPro"/>
</dbReference>
<dbReference type="InterPro" id="IPR003423">
    <property type="entry name" value="OMP_efflux"/>
</dbReference>
<dbReference type="PANTHER" id="PTHR30026">
    <property type="entry name" value="OUTER MEMBRANE PROTEIN TOLC"/>
    <property type="match status" value="1"/>
</dbReference>
<dbReference type="EMBL" id="FLUO01000001">
    <property type="protein sequence ID" value="SBV95039.1"/>
    <property type="molecule type" value="Genomic_DNA"/>
</dbReference>
<evidence type="ECO:0000256" key="7">
    <source>
        <dbReference type="ARBA" id="ARBA00023237"/>
    </source>
</evidence>
<dbReference type="PANTHER" id="PTHR30026:SF22">
    <property type="entry name" value="OUTER MEMBRANE EFFLUX PROTEIN"/>
    <property type="match status" value="1"/>
</dbReference>
<keyword evidence="8" id="KW-0732">Signal</keyword>
<evidence type="ECO:0000313" key="9">
    <source>
        <dbReference type="EMBL" id="SBV95039.1"/>
    </source>
</evidence>
<comment type="subcellular location">
    <subcellularLocation>
        <location evidence="1">Cell outer membrane</location>
    </subcellularLocation>
</comment>
<evidence type="ECO:0000256" key="6">
    <source>
        <dbReference type="ARBA" id="ARBA00023136"/>
    </source>
</evidence>
<keyword evidence="4" id="KW-1134">Transmembrane beta strand</keyword>
<evidence type="ECO:0000256" key="4">
    <source>
        <dbReference type="ARBA" id="ARBA00022452"/>
    </source>
</evidence>
<dbReference type="AlphaFoldDB" id="A0A212J6E5"/>
<dbReference type="InterPro" id="IPR010130">
    <property type="entry name" value="T1SS_OMP_TolC"/>
</dbReference>
<proteinExistence type="inferred from homology"/>
<keyword evidence="5" id="KW-0812">Transmembrane</keyword>
<feature type="signal peptide" evidence="8">
    <location>
        <begin position="1"/>
        <end position="31"/>
    </location>
</feature>
<comment type="similarity">
    <text evidence="2">Belongs to the outer membrane factor (OMF) (TC 1.B.17) family.</text>
</comment>
<dbReference type="SUPFAM" id="SSF56954">
    <property type="entry name" value="Outer membrane efflux proteins (OEP)"/>
    <property type="match status" value="1"/>
</dbReference>
<keyword evidence="3" id="KW-0813">Transport</keyword>
<reference evidence="9" key="1">
    <citation type="submission" date="2016-04" db="EMBL/GenBank/DDBJ databases">
        <authorList>
            <person name="Evans L.H."/>
            <person name="Alamgir A."/>
            <person name="Owens N."/>
            <person name="Weber N.D."/>
            <person name="Virtaneva K."/>
            <person name="Barbian K."/>
            <person name="Babar A."/>
            <person name="Rosenke K."/>
        </authorList>
    </citation>
    <scope>NUCLEOTIDE SEQUENCE</scope>
    <source>
        <strain evidence="9">86</strain>
    </source>
</reference>
<dbReference type="Gene3D" id="1.20.1600.10">
    <property type="entry name" value="Outer membrane efflux proteins (OEP)"/>
    <property type="match status" value="1"/>
</dbReference>
<evidence type="ECO:0000256" key="5">
    <source>
        <dbReference type="ARBA" id="ARBA00022692"/>
    </source>
</evidence>
<keyword evidence="7" id="KW-0998">Cell outer membrane</keyword>
<protein>
    <submittedName>
        <fullName evidence="9">Putative Outer membrane component of ABC transporter required for LapA secretion</fullName>
    </submittedName>
</protein>
<organism evidence="9">
    <name type="scientific">uncultured Alphaproteobacteria bacterium</name>
    <dbReference type="NCBI Taxonomy" id="91750"/>
    <lineage>
        <taxon>Bacteria</taxon>
        <taxon>Pseudomonadati</taxon>
        <taxon>Pseudomonadota</taxon>
        <taxon>Alphaproteobacteria</taxon>
        <taxon>environmental samples</taxon>
    </lineage>
</organism>
<evidence type="ECO:0000256" key="8">
    <source>
        <dbReference type="SAM" id="SignalP"/>
    </source>
</evidence>
<gene>
    <name evidence="9" type="ORF">KL86APRO_10585</name>
</gene>
<dbReference type="GO" id="GO:0009279">
    <property type="term" value="C:cell outer membrane"/>
    <property type="evidence" value="ECO:0007669"/>
    <property type="project" value="UniProtKB-SubCell"/>
</dbReference>
<dbReference type="Pfam" id="PF02321">
    <property type="entry name" value="OEP"/>
    <property type="match status" value="2"/>
</dbReference>
<name>A0A212J6E5_9PROT</name>